<evidence type="ECO:0000256" key="10">
    <source>
        <dbReference type="SAM" id="MobiDB-lite"/>
    </source>
</evidence>
<evidence type="ECO:0000313" key="12">
    <source>
        <dbReference type="EMBL" id="AFY92020.1"/>
    </source>
</evidence>
<feature type="active site" description="Proton donor/acceptor" evidence="9">
    <location>
        <position position="179"/>
    </location>
</feature>
<dbReference type="UniPathway" id="UPA00219"/>
<dbReference type="InterPro" id="IPR050979">
    <property type="entry name" value="LD-transpeptidase"/>
</dbReference>
<evidence type="ECO:0000256" key="3">
    <source>
        <dbReference type="ARBA" id="ARBA00022676"/>
    </source>
</evidence>
<comment type="pathway">
    <text evidence="1 9">Cell wall biogenesis; peptidoglycan biosynthesis.</text>
</comment>
<dbReference type="EMBL" id="CP003600">
    <property type="protein sequence ID" value="AFY92020.1"/>
    <property type="molecule type" value="Genomic_DNA"/>
</dbReference>
<dbReference type="CDD" id="cd16913">
    <property type="entry name" value="YkuD_like"/>
    <property type="match status" value="1"/>
</dbReference>
<dbReference type="InterPro" id="IPR005490">
    <property type="entry name" value="LD_TPept_cat_dom"/>
</dbReference>
<dbReference type="SUPFAM" id="SSF141523">
    <property type="entry name" value="L,D-transpeptidase catalytic domain-like"/>
    <property type="match status" value="1"/>
</dbReference>
<organism evidence="12 13">
    <name type="scientific">Chamaesiphon minutus (strain ATCC 27169 / PCC 6605)</name>
    <dbReference type="NCBI Taxonomy" id="1173020"/>
    <lineage>
        <taxon>Bacteria</taxon>
        <taxon>Bacillati</taxon>
        <taxon>Cyanobacteriota</taxon>
        <taxon>Cyanophyceae</taxon>
        <taxon>Gomontiellales</taxon>
        <taxon>Chamaesiphonaceae</taxon>
        <taxon>Chamaesiphon</taxon>
    </lineage>
</organism>
<dbReference type="PANTHER" id="PTHR30582">
    <property type="entry name" value="L,D-TRANSPEPTIDASE"/>
    <property type="match status" value="1"/>
</dbReference>
<accession>K9UAZ3</accession>
<keyword evidence="8 9" id="KW-0961">Cell wall biogenesis/degradation</keyword>
<dbReference type="GO" id="GO:0016757">
    <property type="term" value="F:glycosyltransferase activity"/>
    <property type="evidence" value="ECO:0007669"/>
    <property type="project" value="UniProtKB-KW"/>
</dbReference>
<dbReference type="GO" id="GO:0008360">
    <property type="term" value="P:regulation of cell shape"/>
    <property type="evidence" value="ECO:0007669"/>
    <property type="project" value="UniProtKB-UniRule"/>
</dbReference>
<keyword evidence="7 9" id="KW-0573">Peptidoglycan synthesis</keyword>
<dbReference type="AlphaFoldDB" id="K9UAZ3"/>
<protein>
    <recommendedName>
        <fullName evidence="11">L,D-TPase catalytic domain-containing protein</fullName>
    </recommendedName>
</protein>
<feature type="region of interest" description="Disordered" evidence="10">
    <location>
        <begin position="1"/>
        <end position="86"/>
    </location>
</feature>
<dbReference type="GO" id="GO:0018104">
    <property type="term" value="P:peptidoglycan-protein cross-linking"/>
    <property type="evidence" value="ECO:0007669"/>
    <property type="project" value="TreeGrafter"/>
</dbReference>
<dbReference type="HOGENOM" id="CLU_042399_4_0_3"/>
<evidence type="ECO:0000256" key="9">
    <source>
        <dbReference type="PROSITE-ProRule" id="PRU01373"/>
    </source>
</evidence>
<dbReference type="eggNOG" id="COG1376">
    <property type="taxonomic scope" value="Bacteria"/>
</dbReference>
<evidence type="ECO:0000259" key="11">
    <source>
        <dbReference type="PROSITE" id="PS52029"/>
    </source>
</evidence>
<dbReference type="PROSITE" id="PS52029">
    <property type="entry name" value="LD_TPASE"/>
    <property type="match status" value="1"/>
</dbReference>
<evidence type="ECO:0000256" key="1">
    <source>
        <dbReference type="ARBA" id="ARBA00004752"/>
    </source>
</evidence>
<proteinExistence type="inferred from homology"/>
<keyword evidence="3" id="KW-0328">Glycosyltransferase</keyword>
<dbReference type="Proteomes" id="UP000010366">
    <property type="component" value="Chromosome"/>
</dbReference>
<feature type="domain" description="L,D-TPase catalytic" evidence="11">
    <location>
        <begin position="94"/>
        <end position="219"/>
    </location>
</feature>
<name>K9UAZ3_CHAP6</name>
<evidence type="ECO:0000256" key="7">
    <source>
        <dbReference type="ARBA" id="ARBA00022984"/>
    </source>
</evidence>
<feature type="compositionally biased region" description="Polar residues" evidence="10">
    <location>
        <begin position="67"/>
        <end position="77"/>
    </location>
</feature>
<sequence length="221" mass="23562">MLTTMLATVSTKLSAQTPTPQKLPSAPTTNVVPKSTGGSQQPIAPSGAASNSTPAKPATGTDRPPTAKQQPLSTPTTKPAVATGSDRPAVEDVVSLVLKLKEKRVYVYRGDKVIRKYPVAIGKKGWETPVGEWQVMEKIKNPAWTSFKTGEVFSPGTKNPLGARWIGFWTDGKDVIGFHGTTNVKSIGTAASHGCVRMRNRDVKALFPLVKVGTTVKVVNE</sequence>
<evidence type="ECO:0000256" key="5">
    <source>
        <dbReference type="ARBA" id="ARBA00022801"/>
    </source>
</evidence>
<reference evidence="12 13" key="1">
    <citation type="submission" date="2012-05" db="EMBL/GenBank/DDBJ databases">
        <title>Finished chromosome of genome of Chamaesiphon sp. PCC 6605.</title>
        <authorList>
            <consortium name="US DOE Joint Genome Institute"/>
            <person name="Gugger M."/>
            <person name="Coursin T."/>
            <person name="Rippka R."/>
            <person name="Tandeau De Marsac N."/>
            <person name="Huntemann M."/>
            <person name="Wei C.-L."/>
            <person name="Han J."/>
            <person name="Detter J.C."/>
            <person name="Han C."/>
            <person name="Tapia R."/>
            <person name="Chen A."/>
            <person name="Kyrpides N."/>
            <person name="Mavromatis K."/>
            <person name="Markowitz V."/>
            <person name="Szeto E."/>
            <person name="Ivanova N."/>
            <person name="Pagani I."/>
            <person name="Pati A."/>
            <person name="Goodwin L."/>
            <person name="Nordberg H.P."/>
            <person name="Cantor M.N."/>
            <person name="Hua S.X."/>
            <person name="Woyke T."/>
            <person name="Kerfeld C.A."/>
        </authorList>
    </citation>
    <scope>NUCLEOTIDE SEQUENCE [LARGE SCALE GENOMIC DNA]</scope>
    <source>
        <strain evidence="13">ATCC 27169 / PCC 6605</strain>
    </source>
</reference>
<evidence type="ECO:0000256" key="8">
    <source>
        <dbReference type="ARBA" id="ARBA00023316"/>
    </source>
</evidence>
<keyword evidence="4" id="KW-0808">Transferase</keyword>
<dbReference type="GO" id="GO:0071555">
    <property type="term" value="P:cell wall organization"/>
    <property type="evidence" value="ECO:0007669"/>
    <property type="project" value="UniProtKB-UniRule"/>
</dbReference>
<dbReference type="PATRIC" id="fig|1173020.3.peg.885"/>
<evidence type="ECO:0000256" key="4">
    <source>
        <dbReference type="ARBA" id="ARBA00022679"/>
    </source>
</evidence>
<dbReference type="GO" id="GO:0071972">
    <property type="term" value="F:peptidoglycan L,D-transpeptidase activity"/>
    <property type="evidence" value="ECO:0007669"/>
    <property type="project" value="TreeGrafter"/>
</dbReference>
<comment type="similarity">
    <text evidence="2">Belongs to the YkuD family.</text>
</comment>
<keyword evidence="13" id="KW-1185">Reference proteome</keyword>
<feature type="active site" description="Nucleophile" evidence="9">
    <location>
        <position position="195"/>
    </location>
</feature>
<dbReference type="KEGG" id="cmp:Cha6605_0749"/>
<keyword evidence="6 9" id="KW-0133">Cell shape</keyword>
<dbReference type="PANTHER" id="PTHR30582:SF24">
    <property type="entry name" value="L,D-TRANSPEPTIDASE ERFK_SRFK-RELATED"/>
    <property type="match status" value="1"/>
</dbReference>
<dbReference type="GO" id="GO:0005576">
    <property type="term" value="C:extracellular region"/>
    <property type="evidence" value="ECO:0007669"/>
    <property type="project" value="TreeGrafter"/>
</dbReference>
<dbReference type="Gene3D" id="2.40.440.10">
    <property type="entry name" value="L,D-transpeptidase catalytic domain-like"/>
    <property type="match status" value="1"/>
</dbReference>
<keyword evidence="5" id="KW-0378">Hydrolase</keyword>
<evidence type="ECO:0000313" key="13">
    <source>
        <dbReference type="Proteomes" id="UP000010366"/>
    </source>
</evidence>
<feature type="compositionally biased region" description="Polar residues" evidence="10">
    <location>
        <begin position="1"/>
        <end position="54"/>
    </location>
</feature>
<gene>
    <name evidence="12" type="ORF">Cha6605_0749</name>
</gene>
<evidence type="ECO:0000256" key="2">
    <source>
        <dbReference type="ARBA" id="ARBA00005992"/>
    </source>
</evidence>
<dbReference type="InterPro" id="IPR038063">
    <property type="entry name" value="Transpep_catalytic_dom"/>
</dbReference>
<evidence type="ECO:0000256" key="6">
    <source>
        <dbReference type="ARBA" id="ARBA00022960"/>
    </source>
</evidence>
<dbReference type="Pfam" id="PF03734">
    <property type="entry name" value="YkuD"/>
    <property type="match status" value="1"/>
</dbReference>